<evidence type="ECO:0000313" key="2">
    <source>
        <dbReference type="EMBL" id="GMT04546.1"/>
    </source>
</evidence>
<dbReference type="EMBL" id="BTSX01000006">
    <property type="protein sequence ID" value="GMT04546.1"/>
    <property type="molecule type" value="Genomic_DNA"/>
</dbReference>
<proteinExistence type="predicted"/>
<protein>
    <submittedName>
        <fullName evidence="2">Uncharacterized protein</fullName>
    </submittedName>
</protein>
<dbReference type="InterPro" id="IPR035291">
    <property type="entry name" value="DUF5354"/>
</dbReference>
<organism evidence="2 3">
    <name type="scientific">Pristionchus entomophagus</name>
    <dbReference type="NCBI Taxonomy" id="358040"/>
    <lineage>
        <taxon>Eukaryota</taxon>
        <taxon>Metazoa</taxon>
        <taxon>Ecdysozoa</taxon>
        <taxon>Nematoda</taxon>
        <taxon>Chromadorea</taxon>
        <taxon>Rhabditida</taxon>
        <taxon>Rhabditina</taxon>
        <taxon>Diplogasteromorpha</taxon>
        <taxon>Diplogasteroidea</taxon>
        <taxon>Neodiplogasteridae</taxon>
        <taxon>Pristionchus</taxon>
    </lineage>
</organism>
<keyword evidence="1" id="KW-0732">Signal</keyword>
<name>A0AAV5UC85_9BILA</name>
<dbReference type="Pfam" id="PF17305">
    <property type="entry name" value="DUF5354"/>
    <property type="match status" value="1"/>
</dbReference>
<evidence type="ECO:0000313" key="3">
    <source>
        <dbReference type="Proteomes" id="UP001432027"/>
    </source>
</evidence>
<dbReference type="AlphaFoldDB" id="A0AAV5UC85"/>
<dbReference type="Proteomes" id="UP001432027">
    <property type="component" value="Unassembled WGS sequence"/>
</dbReference>
<feature type="chain" id="PRO_5043854088" evidence="1">
    <location>
        <begin position="30"/>
        <end position="142"/>
    </location>
</feature>
<feature type="signal peptide" evidence="1">
    <location>
        <begin position="1"/>
        <end position="29"/>
    </location>
</feature>
<reference evidence="2" key="1">
    <citation type="submission" date="2023-10" db="EMBL/GenBank/DDBJ databases">
        <title>Genome assembly of Pristionchus species.</title>
        <authorList>
            <person name="Yoshida K."/>
            <person name="Sommer R.J."/>
        </authorList>
    </citation>
    <scope>NUCLEOTIDE SEQUENCE</scope>
    <source>
        <strain evidence="2">RS0144</strain>
    </source>
</reference>
<accession>A0AAV5UC85</accession>
<gene>
    <name evidence="2" type="ORF">PENTCL1PPCAC_26720</name>
</gene>
<keyword evidence="3" id="KW-1185">Reference proteome</keyword>
<feature type="non-terminal residue" evidence="2">
    <location>
        <position position="1"/>
    </location>
</feature>
<evidence type="ECO:0000256" key="1">
    <source>
        <dbReference type="SAM" id="SignalP"/>
    </source>
</evidence>
<sequence>SFSLSPIMMSIHSLLLLVSSIYLIGAVHSLTCYINDDEGNLRTQSDEDWKFCSFIPFGTPNGGPRASGIGAATENLSGYETLFGQNSPLYSVLTTCIYEKYDFSKINPKLGADPEYMLRCICNTNGCNKPTSFAKFLAAQKH</sequence>
<comment type="caution">
    <text evidence="2">The sequence shown here is derived from an EMBL/GenBank/DDBJ whole genome shotgun (WGS) entry which is preliminary data.</text>
</comment>